<reference evidence="2 3" key="1">
    <citation type="journal article" date="2019" name="Int. J. Syst. Evol. Microbiol.">
        <title>The Global Catalogue of Microorganisms (GCM) 10K type strain sequencing project: providing services to taxonomists for standard genome sequencing and annotation.</title>
        <authorList>
            <consortium name="The Broad Institute Genomics Platform"/>
            <consortium name="The Broad Institute Genome Sequencing Center for Infectious Disease"/>
            <person name="Wu L."/>
            <person name="Ma J."/>
        </authorList>
    </citation>
    <scope>NUCLEOTIDE SEQUENCE [LARGE SCALE GENOMIC DNA]</scope>
    <source>
        <strain evidence="2 3">JCM 15309</strain>
    </source>
</reference>
<name>A0ABN2RLX5_9ACTN</name>
<protein>
    <submittedName>
        <fullName evidence="2">Uncharacterized protein</fullName>
    </submittedName>
</protein>
<proteinExistence type="predicted"/>
<evidence type="ECO:0000313" key="3">
    <source>
        <dbReference type="Proteomes" id="UP001500571"/>
    </source>
</evidence>
<dbReference type="EMBL" id="BAAAPB010000004">
    <property type="protein sequence ID" value="GAA1970953.1"/>
    <property type="molecule type" value="Genomic_DNA"/>
</dbReference>
<keyword evidence="3" id="KW-1185">Reference proteome</keyword>
<sequence length="87" mass="10025">MTYVRIPTSASPAGSLPLDNRVLKINRVRLCRMSVSSFIWVDDPDNPLLEHWRRSSRARSIRRMTSNTSKDAPEARAPCVWRATRSR</sequence>
<accession>A0ABN2RLX5</accession>
<evidence type="ECO:0000313" key="2">
    <source>
        <dbReference type="EMBL" id="GAA1970953.1"/>
    </source>
</evidence>
<gene>
    <name evidence="2" type="ORF">GCM10009798_34660</name>
</gene>
<dbReference type="Proteomes" id="UP001500571">
    <property type="component" value="Unassembled WGS sequence"/>
</dbReference>
<comment type="caution">
    <text evidence="2">The sequence shown here is derived from an EMBL/GenBank/DDBJ whole genome shotgun (WGS) entry which is preliminary data.</text>
</comment>
<feature type="region of interest" description="Disordered" evidence="1">
    <location>
        <begin position="62"/>
        <end position="87"/>
    </location>
</feature>
<organism evidence="2 3">
    <name type="scientific">Nocardioides panacihumi</name>
    <dbReference type="NCBI Taxonomy" id="400774"/>
    <lineage>
        <taxon>Bacteria</taxon>
        <taxon>Bacillati</taxon>
        <taxon>Actinomycetota</taxon>
        <taxon>Actinomycetes</taxon>
        <taxon>Propionibacteriales</taxon>
        <taxon>Nocardioidaceae</taxon>
        <taxon>Nocardioides</taxon>
    </lineage>
</organism>
<evidence type="ECO:0000256" key="1">
    <source>
        <dbReference type="SAM" id="MobiDB-lite"/>
    </source>
</evidence>